<evidence type="ECO:0000256" key="1">
    <source>
        <dbReference type="ARBA" id="ARBA00021125"/>
    </source>
</evidence>
<protein>
    <recommendedName>
        <fullName evidence="1">WD repeat-containing protein 89</fullName>
    </recommendedName>
</protein>
<dbReference type="InterPro" id="IPR036322">
    <property type="entry name" value="WD40_repeat_dom_sf"/>
</dbReference>
<gene>
    <name evidence="5" type="ORF">SPHA_52182</name>
</gene>
<dbReference type="Proteomes" id="UP000597762">
    <property type="component" value="Unassembled WGS sequence"/>
</dbReference>
<feature type="repeat" description="WD" evidence="4">
    <location>
        <begin position="82"/>
        <end position="124"/>
    </location>
</feature>
<accession>A0A812DFU6</accession>
<comment type="caution">
    <text evidence="5">The sequence shown here is derived from an EMBL/GenBank/DDBJ whole genome shotgun (WGS) entry which is preliminary data.</text>
</comment>
<dbReference type="SMART" id="SM00320">
    <property type="entry name" value="WD40"/>
    <property type="match status" value="5"/>
</dbReference>
<dbReference type="PROSITE" id="PS50294">
    <property type="entry name" value="WD_REPEATS_REGION"/>
    <property type="match status" value="2"/>
</dbReference>
<dbReference type="InterPro" id="IPR015943">
    <property type="entry name" value="WD40/YVTN_repeat-like_dom_sf"/>
</dbReference>
<proteinExistence type="predicted"/>
<reference evidence="5" key="1">
    <citation type="submission" date="2021-01" db="EMBL/GenBank/DDBJ databases">
        <authorList>
            <person name="Li R."/>
            <person name="Bekaert M."/>
        </authorList>
    </citation>
    <scope>NUCLEOTIDE SEQUENCE</scope>
    <source>
        <strain evidence="5">Farmed</strain>
    </source>
</reference>
<evidence type="ECO:0000313" key="6">
    <source>
        <dbReference type="Proteomes" id="UP000597762"/>
    </source>
</evidence>
<dbReference type="EMBL" id="CAHIKZ030003216">
    <property type="protein sequence ID" value="CAE1297638.1"/>
    <property type="molecule type" value="Genomic_DNA"/>
</dbReference>
<dbReference type="PANTHER" id="PTHR22889:SF0">
    <property type="entry name" value="WD REPEAT-CONTAINING PROTEIN 89"/>
    <property type="match status" value="1"/>
</dbReference>
<evidence type="ECO:0000313" key="5">
    <source>
        <dbReference type="EMBL" id="CAE1297638.1"/>
    </source>
</evidence>
<evidence type="ECO:0000256" key="4">
    <source>
        <dbReference type="PROSITE-ProRule" id="PRU00221"/>
    </source>
</evidence>
<dbReference type="OrthoDB" id="25131at2759"/>
<dbReference type="Gene3D" id="2.130.10.10">
    <property type="entry name" value="YVTN repeat-like/Quinoprotein amine dehydrogenase"/>
    <property type="match status" value="2"/>
</dbReference>
<feature type="repeat" description="WD" evidence="4">
    <location>
        <begin position="319"/>
        <end position="351"/>
    </location>
</feature>
<keyword evidence="3" id="KW-0677">Repeat</keyword>
<dbReference type="PROSITE" id="PS50082">
    <property type="entry name" value="WD_REPEATS_2"/>
    <property type="match status" value="3"/>
</dbReference>
<dbReference type="AlphaFoldDB" id="A0A812DFU6"/>
<name>A0A812DFU6_ACAPH</name>
<sequence length="379" mass="42539">MVDHFIFYMDRFTEMDSMMGKLNLCEKSAISLTPVEKEYILHLDIQQSSQATGSDNPLLASSSSNYSIRLFSMSNMATLKQINAHDNVISGIKFSQTENHLLFSSSWDKSIRCWDTRTDTKKPVQEFSGSDKNLLCLDINSSDSKLAAGTEASDINEVDLFIWDRRKSSVLVKYTDSHQDDITQVSFNPQKENILASGSTDGLVCEFDLTQPTEDEALFLTLNSRSSVAYVGWCEPKYNHIYCTTHIDTFHVWEAEEGDAIFQVTDLKEKLNDKIEYIVNYIGSTDSDDWLILGGTHKGDLSILQLSSKDEVKTLSTLTGGHKATVRCLMWDAHSNSLVTGGEDSMMCLWSNKPGSAPNEPKIANKLKMKKGTRKVQPY</sequence>
<feature type="repeat" description="WD" evidence="4">
    <location>
        <begin position="175"/>
        <end position="217"/>
    </location>
</feature>
<organism evidence="5 6">
    <name type="scientific">Acanthosepion pharaonis</name>
    <name type="common">Pharaoh cuttlefish</name>
    <name type="synonym">Sepia pharaonis</name>
    <dbReference type="NCBI Taxonomy" id="158019"/>
    <lineage>
        <taxon>Eukaryota</taxon>
        <taxon>Metazoa</taxon>
        <taxon>Spiralia</taxon>
        <taxon>Lophotrochozoa</taxon>
        <taxon>Mollusca</taxon>
        <taxon>Cephalopoda</taxon>
        <taxon>Coleoidea</taxon>
        <taxon>Decapodiformes</taxon>
        <taxon>Sepiida</taxon>
        <taxon>Sepiina</taxon>
        <taxon>Sepiidae</taxon>
        <taxon>Acanthosepion</taxon>
    </lineage>
</organism>
<evidence type="ECO:0000256" key="2">
    <source>
        <dbReference type="ARBA" id="ARBA00022574"/>
    </source>
</evidence>
<dbReference type="InterPro" id="IPR039328">
    <property type="entry name" value="WDR89"/>
</dbReference>
<dbReference type="Pfam" id="PF00400">
    <property type="entry name" value="WD40"/>
    <property type="match status" value="3"/>
</dbReference>
<keyword evidence="2 4" id="KW-0853">WD repeat</keyword>
<dbReference type="InterPro" id="IPR001680">
    <property type="entry name" value="WD40_rpt"/>
</dbReference>
<evidence type="ECO:0000256" key="3">
    <source>
        <dbReference type="ARBA" id="ARBA00022737"/>
    </source>
</evidence>
<keyword evidence="6" id="KW-1185">Reference proteome</keyword>
<dbReference type="SUPFAM" id="SSF50978">
    <property type="entry name" value="WD40 repeat-like"/>
    <property type="match status" value="1"/>
</dbReference>
<dbReference type="PANTHER" id="PTHR22889">
    <property type="entry name" value="WD REPEAT-CONTAINING PROTEIN 89"/>
    <property type="match status" value="1"/>
</dbReference>